<dbReference type="GO" id="GO:0071555">
    <property type="term" value="P:cell wall organization"/>
    <property type="evidence" value="ECO:0007669"/>
    <property type="project" value="UniProtKB-KW"/>
</dbReference>
<evidence type="ECO:0000256" key="5">
    <source>
        <dbReference type="ARBA" id="ARBA00022679"/>
    </source>
</evidence>
<dbReference type="SUPFAM" id="SSF55205">
    <property type="entry name" value="EPT/RTPC-like"/>
    <property type="match status" value="1"/>
</dbReference>
<evidence type="ECO:0000256" key="13">
    <source>
        <dbReference type="HAMAP-Rule" id="MF_00111"/>
    </source>
</evidence>
<dbReference type="InterPro" id="IPR050068">
    <property type="entry name" value="MurA_subfamily"/>
</dbReference>
<gene>
    <name evidence="13 16" type="primary">murA</name>
    <name evidence="15" type="ORF">RGI145_12240</name>
    <name evidence="16" type="ORF">RQ831_20830</name>
</gene>
<feature type="binding site" evidence="13">
    <location>
        <position position="93"/>
    </location>
    <ligand>
        <name>UDP-N-acetyl-alpha-D-glucosamine</name>
        <dbReference type="ChEBI" id="CHEBI:57705"/>
    </ligand>
</feature>
<evidence type="ECO:0000256" key="10">
    <source>
        <dbReference type="ARBA" id="ARBA00023317"/>
    </source>
</evidence>
<dbReference type="Pfam" id="PF00275">
    <property type="entry name" value="EPSP_synthase"/>
    <property type="match status" value="1"/>
</dbReference>
<sequence>MDRIRVRGGRPLRGRIPIGGAKNAALPLMAAALLTPEELVLTNAPALEDVRTMGKLLAQHGLAVEHDTGSRRISMSGQATNLEAPYDLVRKMRASVLVLGPLLARYGRAKVSLPGGCAIGTRPVDIHLSALEALGARIDLTGGYIDAQVEGRLKGARVVFPKVSVGATENLLMAAALAEGTTELVNAAREPEIGDLAQCLIAMGARIEGVGTDRLTVEGVDSLHAATHPIIPDRIEAGTYACAAAITGGEVLLEGASVLQLGACARVLQEAGVVLEDQPGGLHVRRLNGLHGVDVMTEPFPGFATDMQAQTMALMCVADGASMLTETIFENRFMHVPELTRMGARINVHGSSAIVRGVPKLSGAPVMATDLRASVSLILAGLAAEGETVVNRVYHLDRGYESVEAKLAAVGAEIERLRD</sequence>
<keyword evidence="10 13" id="KW-0670">Pyruvate</keyword>
<evidence type="ECO:0000256" key="9">
    <source>
        <dbReference type="ARBA" id="ARBA00023316"/>
    </source>
</evidence>
<dbReference type="GO" id="GO:0005737">
    <property type="term" value="C:cytoplasm"/>
    <property type="evidence" value="ECO:0007669"/>
    <property type="project" value="UniProtKB-SubCell"/>
</dbReference>
<dbReference type="GO" id="GO:0008360">
    <property type="term" value="P:regulation of cell shape"/>
    <property type="evidence" value="ECO:0007669"/>
    <property type="project" value="UniProtKB-KW"/>
</dbReference>
<evidence type="ECO:0000313" key="16">
    <source>
        <dbReference type="EMBL" id="MDT8333502.1"/>
    </source>
</evidence>
<keyword evidence="9 13" id="KW-0961">Cell wall biogenesis/degradation</keyword>
<dbReference type="Proteomes" id="UP000185494">
    <property type="component" value="Chromosome 1"/>
</dbReference>
<dbReference type="GO" id="GO:0008760">
    <property type="term" value="F:UDP-N-acetylglucosamine 1-carboxyvinyltransferase activity"/>
    <property type="evidence" value="ECO:0007669"/>
    <property type="project" value="UniProtKB-UniRule"/>
</dbReference>
<dbReference type="UniPathway" id="UPA00219"/>
<feature type="active site" description="Proton donor" evidence="13">
    <location>
        <position position="117"/>
    </location>
</feature>
<comment type="function">
    <text evidence="13">Cell wall formation. Adds enolpyruvyl to UDP-N-acetylglucosamine.</text>
</comment>
<accession>A0A1L7AG59</accession>
<dbReference type="GO" id="GO:0051301">
    <property type="term" value="P:cell division"/>
    <property type="evidence" value="ECO:0007669"/>
    <property type="project" value="UniProtKB-KW"/>
</dbReference>
<feature type="binding site" evidence="13">
    <location>
        <position position="306"/>
    </location>
    <ligand>
        <name>UDP-N-acetyl-alpha-D-glucosamine</name>
        <dbReference type="ChEBI" id="CHEBI:57705"/>
    </ligand>
</feature>
<feature type="binding site" evidence="13">
    <location>
        <begin position="162"/>
        <end position="165"/>
    </location>
    <ligand>
        <name>UDP-N-acetyl-alpha-D-glucosamine</name>
        <dbReference type="ChEBI" id="CHEBI:57705"/>
    </ligand>
</feature>
<dbReference type="InterPro" id="IPR013792">
    <property type="entry name" value="RNA3'P_cycl/enolpyr_Trfase_a/b"/>
</dbReference>
<evidence type="ECO:0000256" key="2">
    <source>
        <dbReference type="ARBA" id="ARBA00004752"/>
    </source>
</evidence>
<dbReference type="NCBIfam" id="TIGR01072">
    <property type="entry name" value="murA"/>
    <property type="match status" value="1"/>
</dbReference>
<keyword evidence="4 13" id="KW-0132">Cell division</keyword>
<keyword evidence="8 13" id="KW-0131">Cell cycle</keyword>
<evidence type="ECO:0000256" key="12">
    <source>
        <dbReference type="ARBA" id="ARBA00047527"/>
    </source>
</evidence>
<evidence type="ECO:0000256" key="8">
    <source>
        <dbReference type="ARBA" id="ARBA00023306"/>
    </source>
</evidence>
<dbReference type="InterPro" id="IPR005750">
    <property type="entry name" value="UDP_GlcNAc_COvinyl_MurA"/>
</dbReference>
<comment type="catalytic activity">
    <reaction evidence="12 13">
        <text>phosphoenolpyruvate + UDP-N-acetyl-alpha-D-glucosamine = UDP-N-acetyl-3-O-(1-carboxyvinyl)-alpha-D-glucosamine + phosphate</text>
        <dbReference type="Rhea" id="RHEA:18681"/>
        <dbReference type="ChEBI" id="CHEBI:43474"/>
        <dbReference type="ChEBI" id="CHEBI:57705"/>
        <dbReference type="ChEBI" id="CHEBI:58702"/>
        <dbReference type="ChEBI" id="CHEBI:68483"/>
        <dbReference type="EC" id="2.5.1.7"/>
    </reaction>
</comment>
<dbReference type="GO" id="GO:0019277">
    <property type="term" value="P:UDP-N-acetylgalactosamine biosynthetic process"/>
    <property type="evidence" value="ECO:0007669"/>
    <property type="project" value="InterPro"/>
</dbReference>
<dbReference type="CDD" id="cd01555">
    <property type="entry name" value="UdpNAET"/>
    <property type="match status" value="1"/>
</dbReference>
<dbReference type="EMBL" id="CP015583">
    <property type="protein sequence ID" value="APT57765.1"/>
    <property type="molecule type" value="Genomic_DNA"/>
</dbReference>
<reference evidence="16" key="3">
    <citation type="submission" date="2023-09" db="EMBL/GenBank/DDBJ databases">
        <authorList>
            <person name="Schober I."/>
            <person name="Bunk B."/>
        </authorList>
    </citation>
    <scope>NUCLEOTIDE SEQUENCE</scope>
    <source>
        <strain evidence="16">DSM 103800</strain>
    </source>
</reference>
<dbReference type="PANTHER" id="PTHR43783">
    <property type="entry name" value="UDP-N-ACETYLGLUCOSAMINE 1-CARBOXYVINYLTRANSFERASE"/>
    <property type="match status" value="1"/>
</dbReference>
<comment type="subcellular location">
    <subcellularLocation>
        <location evidence="1 13">Cytoplasm</location>
    </subcellularLocation>
</comment>
<evidence type="ECO:0000256" key="3">
    <source>
        <dbReference type="ARBA" id="ARBA00022490"/>
    </source>
</evidence>
<comment type="similarity">
    <text evidence="11 13">Belongs to the EPSP synthase family. MurA subfamily.</text>
</comment>
<keyword evidence="5 13" id="KW-0808">Transferase</keyword>
<dbReference type="Proteomes" id="UP001258945">
    <property type="component" value="Unassembled WGS sequence"/>
</dbReference>
<feature type="modified residue" description="2-(S-cysteinyl)pyruvic acid O-phosphothioketal" evidence="13">
    <location>
        <position position="117"/>
    </location>
</feature>
<dbReference type="EC" id="2.5.1.7" evidence="13"/>
<dbReference type="STRING" id="257708.RGI145_12240"/>
<evidence type="ECO:0000256" key="6">
    <source>
        <dbReference type="ARBA" id="ARBA00022960"/>
    </source>
</evidence>
<name>A0A1L7AG59_9PROT</name>
<evidence type="ECO:0000313" key="18">
    <source>
        <dbReference type="Proteomes" id="UP001258945"/>
    </source>
</evidence>
<dbReference type="InterPro" id="IPR036968">
    <property type="entry name" value="Enolpyruvate_Tfrase_sf"/>
</dbReference>
<evidence type="ECO:0000256" key="4">
    <source>
        <dbReference type="ARBA" id="ARBA00022618"/>
    </source>
</evidence>
<dbReference type="PANTHER" id="PTHR43783:SF1">
    <property type="entry name" value="UDP-N-ACETYLGLUCOSAMINE 1-CARBOXYVINYLTRANSFERASE"/>
    <property type="match status" value="1"/>
</dbReference>
<evidence type="ECO:0000313" key="15">
    <source>
        <dbReference type="EMBL" id="APT57765.1"/>
    </source>
</evidence>
<dbReference type="HAMAP" id="MF_00111">
    <property type="entry name" value="MurA"/>
    <property type="match status" value="1"/>
</dbReference>
<dbReference type="RefSeq" id="WP_075798584.1">
    <property type="nucleotide sequence ID" value="NZ_CP015583.1"/>
</dbReference>
<dbReference type="InterPro" id="IPR001986">
    <property type="entry name" value="Enolpyruvate_Tfrase_dom"/>
</dbReference>
<reference evidence="15 17" key="1">
    <citation type="submission" date="2016-05" db="EMBL/GenBank/DDBJ databases">
        <title>Complete Genome and Methylome Analysis of Psychrotrophic Bacterial Isolates from Antarctic Lake Untersee.</title>
        <authorList>
            <person name="Fomenkov A."/>
            <person name="Akimov V.N."/>
            <person name="Vasilyeva L.V."/>
            <person name="Andersen D."/>
            <person name="Vincze T."/>
            <person name="Roberts R.J."/>
        </authorList>
    </citation>
    <scope>NUCLEOTIDE SEQUENCE [LARGE SCALE GENOMIC DNA]</scope>
    <source>
        <strain evidence="15 17">U14-5</strain>
    </source>
</reference>
<protein>
    <recommendedName>
        <fullName evidence="13">UDP-N-acetylglucosamine 1-carboxyvinyltransferase</fullName>
        <ecNumber evidence="13">2.5.1.7</ecNumber>
    </recommendedName>
    <alternativeName>
        <fullName evidence="13">Enoylpyruvate transferase</fullName>
    </alternativeName>
    <alternativeName>
        <fullName evidence="13">UDP-N-acetylglucosamine enolpyruvyl transferase</fullName>
        <shortName evidence="13">EPT</shortName>
    </alternativeName>
</protein>
<comment type="caution">
    <text evidence="13">Lacks conserved residue(s) required for the propagation of feature annotation.</text>
</comment>
<feature type="binding site" evidence="13">
    <location>
        <begin position="22"/>
        <end position="23"/>
    </location>
    <ligand>
        <name>phosphoenolpyruvate</name>
        <dbReference type="ChEBI" id="CHEBI:58702"/>
    </ligand>
</feature>
<evidence type="ECO:0000313" key="17">
    <source>
        <dbReference type="Proteomes" id="UP000185494"/>
    </source>
</evidence>
<evidence type="ECO:0000256" key="7">
    <source>
        <dbReference type="ARBA" id="ARBA00022984"/>
    </source>
</evidence>
<reference evidence="16 18" key="2">
    <citation type="journal article" date="2019" name="Microb. Pathog.">
        <title>Comparison of VITEK 2, MALDI-TOF MS, 16S rRNA gene sequencing, and whole-genome sequencing for identification of Roseomonas mucosa.</title>
        <authorList>
            <person name="Rudolph W.W."/>
            <person name="Gunzer F."/>
            <person name="Trauth M."/>
            <person name="Bunk B."/>
            <person name="Bigge R."/>
            <person name="Schrottner P."/>
        </authorList>
    </citation>
    <scope>NUCLEOTIDE SEQUENCE [LARGE SCALE GENOMIC DNA]</scope>
    <source>
        <strain evidence="16 18">DSM 103800</strain>
    </source>
</reference>
<dbReference type="GO" id="GO:0009252">
    <property type="term" value="P:peptidoglycan biosynthetic process"/>
    <property type="evidence" value="ECO:0007669"/>
    <property type="project" value="UniProtKB-UniRule"/>
</dbReference>
<dbReference type="Gene3D" id="3.65.10.10">
    <property type="entry name" value="Enolpyruvate transferase domain"/>
    <property type="match status" value="2"/>
</dbReference>
<evidence type="ECO:0000256" key="11">
    <source>
        <dbReference type="ARBA" id="ARBA00038367"/>
    </source>
</evidence>
<keyword evidence="7 13" id="KW-0573">Peptidoglycan synthesis</keyword>
<dbReference type="EMBL" id="JAVVDO010000058">
    <property type="protein sequence ID" value="MDT8333502.1"/>
    <property type="molecule type" value="Genomic_DNA"/>
</dbReference>
<dbReference type="AlphaFoldDB" id="A0A1L7AG59"/>
<dbReference type="NCBIfam" id="NF006873">
    <property type="entry name" value="PRK09369.1"/>
    <property type="match status" value="1"/>
</dbReference>
<feature type="domain" description="Enolpyruvate transferase" evidence="14">
    <location>
        <begin position="6"/>
        <end position="407"/>
    </location>
</feature>
<dbReference type="KEGG" id="rgi:RGI145_12240"/>
<evidence type="ECO:0000256" key="1">
    <source>
        <dbReference type="ARBA" id="ARBA00004496"/>
    </source>
</evidence>
<proteinExistence type="inferred from homology"/>
<feature type="binding site" evidence="13">
    <location>
        <position position="328"/>
    </location>
    <ligand>
        <name>UDP-N-acetyl-alpha-D-glucosamine</name>
        <dbReference type="ChEBI" id="CHEBI:57705"/>
    </ligand>
</feature>
<dbReference type="eggNOG" id="COG0766">
    <property type="taxonomic scope" value="Bacteria"/>
</dbReference>
<comment type="pathway">
    <text evidence="2 13">Cell wall biogenesis; peptidoglycan biosynthesis.</text>
</comment>
<organism evidence="15 17">
    <name type="scientific">Roseomonas gilardii</name>
    <dbReference type="NCBI Taxonomy" id="257708"/>
    <lineage>
        <taxon>Bacteria</taxon>
        <taxon>Pseudomonadati</taxon>
        <taxon>Pseudomonadota</taxon>
        <taxon>Alphaproteobacteria</taxon>
        <taxon>Acetobacterales</taxon>
        <taxon>Roseomonadaceae</taxon>
        <taxon>Roseomonas</taxon>
    </lineage>
</organism>
<keyword evidence="3 13" id="KW-0963">Cytoplasm</keyword>
<keyword evidence="6 13" id="KW-0133">Cell shape</keyword>
<keyword evidence="18" id="KW-1185">Reference proteome</keyword>
<dbReference type="FunFam" id="3.65.10.10:FF:000001">
    <property type="entry name" value="UDP-N-acetylglucosamine 1-carboxyvinyltransferase"/>
    <property type="match status" value="1"/>
</dbReference>
<evidence type="ECO:0000259" key="14">
    <source>
        <dbReference type="Pfam" id="PF00275"/>
    </source>
</evidence>